<evidence type="ECO:0000256" key="1">
    <source>
        <dbReference type="SAM" id="MobiDB-lite"/>
    </source>
</evidence>
<dbReference type="PANTHER" id="PTHR30373">
    <property type="entry name" value="UPF0603 PROTEIN YGCG"/>
    <property type="match status" value="1"/>
</dbReference>
<dbReference type="Gene3D" id="3.10.310.50">
    <property type="match status" value="1"/>
</dbReference>
<feature type="region of interest" description="Disordered" evidence="1">
    <location>
        <begin position="161"/>
        <end position="183"/>
    </location>
</feature>
<keyword evidence="4" id="KW-1185">Reference proteome</keyword>
<dbReference type="OrthoDB" id="5683663at2"/>
<organism evidence="3 4">
    <name type="scientific">Acidovorax kalamii</name>
    <dbReference type="NCBI Taxonomy" id="2004485"/>
    <lineage>
        <taxon>Bacteria</taxon>
        <taxon>Pseudomonadati</taxon>
        <taxon>Pseudomonadota</taxon>
        <taxon>Betaproteobacteria</taxon>
        <taxon>Burkholderiales</taxon>
        <taxon>Comamonadaceae</taxon>
        <taxon>Acidovorax</taxon>
    </lineage>
</organism>
<name>A0A235ES62_9BURK</name>
<evidence type="ECO:0000313" key="3">
    <source>
        <dbReference type="EMBL" id="OYD51886.1"/>
    </source>
</evidence>
<dbReference type="Proteomes" id="UP000215441">
    <property type="component" value="Unassembled WGS sequence"/>
</dbReference>
<evidence type="ECO:0000259" key="2">
    <source>
        <dbReference type="Pfam" id="PF04536"/>
    </source>
</evidence>
<dbReference type="RefSeq" id="WP_094285951.1">
    <property type="nucleotide sequence ID" value="NZ_JAMXHW010000049.1"/>
</dbReference>
<proteinExistence type="predicted"/>
<dbReference type="PANTHER" id="PTHR30373:SF8">
    <property type="entry name" value="BLL7265 PROTEIN"/>
    <property type="match status" value="1"/>
</dbReference>
<dbReference type="EMBL" id="NOIG01000002">
    <property type="protein sequence ID" value="OYD51886.1"/>
    <property type="molecule type" value="Genomic_DNA"/>
</dbReference>
<protein>
    <recommendedName>
        <fullName evidence="2">TPM domain-containing protein</fullName>
    </recommendedName>
</protein>
<sequence>MGSSNGSKPLLGTLRALRRLAQHRWTEAASRRALSPQVLHRLGTHVSASEQQHTGQIRVVAEASLPWSYLHRQASPRERAIMLFSKYRVWDTEHNNGVLIYLLMPEHAIEIVADRGLARHIPPQEWQGLVRQMSTHFQQLQYEEGLIQAIDAVSQRLARHFPRPGDTHQANELPDTPVGPSRA</sequence>
<gene>
    <name evidence="3" type="ORF">CBY09_02115</name>
</gene>
<evidence type="ECO:0000313" key="4">
    <source>
        <dbReference type="Proteomes" id="UP000215441"/>
    </source>
</evidence>
<comment type="caution">
    <text evidence="3">The sequence shown here is derived from an EMBL/GenBank/DDBJ whole genome shotgun (WGS) entry which is preliminary data.</text>
</comment>
<feature type="domain" description="TPM" evidence="2">
    <location>
        <begin position="33"/>
        <end position="155"/>
    </location>
</feature>
<accession>A0A235ES62</accession>
<dbReference type="Pfam" id="PF04536">
    <property type="entry name" value="TPM_phosphatase"/>
    <property type="match status" value="1"/>
</dbReference>
<dbReference type="AlphaFoldDB" id="A0A235ES62"/>
<dbReference type="InterPro" id="IPR007621">
    <property type="entry name" value="TPM_dom"/>
</dbReference>
<reference evidence="3 4" key="1">
    <citation type="submission" date="2017-07" db="EMBL/GenBank/DDBJ databases">
        <title>Acidovorax KNDSW TSA 6 genome sequence and assembly.</title>
        <authorList>
            <person name="Mayilraj S."/>
        </authorList>
    </citation>
    <scope>NUCLEOTIDE SEQUENCE [LARGE SCALE GENOMIC DNA]</scope>
    <source>
        <strain evidence="3 4">KNDSW-TSA6</strain>
    </source>
</reference>